<name>A0A926DZQ6_9FIRM</name>
<dbReference type="PANTHER" id="PTHR39184">
    <property type="match status" value="1"/>
</dbReference>
<feature type="domain" description="Phage terminase large subunit N-terminal" evidence="1">
    <location>
        <begin position="24"/>
        <end position="219"/>
    </location>
</feature>
<dbReference type="InterPro" id="IPR027417">
    <property type="entry name" value="P-loop_NTPase"/>
</dbReference>
<dbReference type="PANTHER" id="PTHR39184:SF1">
    <property type="entry name" value="PBSX PHAGE TERMINASE LARGE SUBUNIT"/>
    <property type="match status" value="1"/>
</dbReference>
<dbReference type="NCBIfam" id="TIGR01547">
    <property type="entry name" value="phage_term_2"/>
    <property type="match status" value="1"/>
</dbReference>
<dbReference type="Pfam" id="PF04466">
    <property type="entry name" value="Terminase_3"/>
    <property type="match status" value="1"/>
</dbReference>
<dbReference type="InterPro" id="IPR052380">
    <property type="entry name" value="Viral_DNA_packaging_terminase"/>
</dbReference>
<proteinExistence type="predicted"/>
<protein>
    <submittedName>
        <fullName evidence="3">PBSX family phage terminase large subunit</fullName>
    </submittedName>
</protein>
<dbReference type="InterPro" id="IPR006437">
    <property type="entry name" value="Phage_terminase_lsu"/>
</dbReference>
<dbReference type="AlphaFoldDB" id="A0A926DZQ6"/>
<evidence type="ECO:0000259" key="1">
    <source>
        <dbReference type="Pfam" id="PF04466"/>
    </source>
</evidence>
<gene>
    <name evidence="3" type="ORF">H8710_02270</name>
</gene>
<sequence>MIAPHFYGPAWHINDHAYTHYWFDGGRGSTKSSFISLEIILLIVQHPDVNALILRKVGETLRDSVFAQLLWAIDILFLADCFKHTTSPMEITYLPTGQKIFFRGADKPQKIKSVKPQKGYIGVVWYEELDQFTGMEEIRNINQSTMRGGNMFWMFYSYNPPKSRDSWVNVEMMDERPDRFTHHSTYLDVPREWLGDQFIYEAELLKSRKPEAYEHEYMGVATGTGGAVFDNLQEREITDTEIAAFDRLYYGVDFGFAIDPFVWLKMHYNKNHQTLYLLDEIYQPKLSNRRAADMMRERGTGRILADCAEPKSIAEISSLGIRIDPAKKGPDSVEYGIKWMQSLDAIVIDKSRTPNAYKEFSLYEYEQNKDGEFISAFPDKNNHAIDACRYALSEVMKYNTGWGFGKIKI</sequence>
<evidence type="ECO:0000313" key="3">
    <source>
        <dbReference type="EMBL" id="MBC8558889.1"/>
    </source>
</evidence>
<evidence type="ECO:0000313" key="4">
    <source>
        <dbReference type="Proteomes" id="UP000610760"/>
    </source>
</evidence>
<dbReference type="EMBL" id="JACRSV010000001">
    <property type="protein sequence ID" value="MBC8558889.1"/>
    <property type="molecule type" value="Genomic_DNA"/>
</dbReference>
<dbReference type="InterPro" id="IPR035413">
    <property type="entry name" value="Terminase_L_C"/>
</dbReference>
<dbReference type="InterPro" id="IPR035412">
    <property type="entry name" value="Terminase_L_N"/>
</dbReference>
<organism evidence="3 4">
    <name type="scientific">Fumia xinanensis</name>
    <dbReference type="NCBI Taxonomy" id="2763659"/>
    <lineage>
        <taxon>Bacteria</taxon>
        <taxon>Bacillati</taxon>
        <taxon>Bacillota</taxon>
        <taxon>Clostridia</taxon>
        <taxon>Eubacteriales</taxon>
        <taxon>Oscillospiraceae</taxon>
        <taxon>Fumia</taxon>
    </lineage>
</organism>
<evidence type="ECO:0000259" key="2">
    <source>
        <dbReference type="Pfam" id="PF17288"/>
    </source>
</evidence>
<feature type="domain" description="Phage terminase large subunit C-terminal" evidence="2">
    <location>
        <begin position="253"/>
        <end position="393"/>
    </location>
</feature>
<comment type="caution">
    <text evidence="3">The sequence shown here is derived from an EMBL/GenBank/DDBJ whole genome shotgun (WGS) entry which is preliminary data.</text>
</comment>
<dbReference type="Gene3D" id="3.30.420.280">
    <property type="match status" value="1"/>
</dbReference>
<dbReference type="Pfam" id="PF17288">
    <property type="entry name" value="Terminase_3C"/>
    <property type="match status" value="1"/>
</dbReference>
<keyword evidence="4" id="KW-1185">Reference proteome</keyword>
<dbReference type="Gene3D" id="3.40.50.300">
    <property type="entry name" value="P-loop containing nucleotide triphosphate hydrolases"/>
    <property type="match status" value="1"/>
</dbReference>
<accession>A0A926DZQ6</accession>
<dbReference type="Proteomes" id="UP000610760">
    <property type="component" value="Unassembled WGS sequence"/>
</dbReference>
<reference evidence="3" key="1">
    <citation type="submission" date="2020-08" db="EMBL/GenBank/DDBJ databases">
        <title>Genome public.</title>
        <authorList>
            <person name="Liu C."/>
            <person name="Sun Q."/>
        </authorList>
    </citation>
    <scope>NUCLEOTIDE SEQUENCE</scope>
    <source>
        <strain evidence="3">NSJ-33</strain>
    </source>
</reference>